<keyword evidence="1" id="KW-0175">Coiled coil</keyword>
<organism evidence="3 4">
    <name type="scientific">Cymbomonas tetramitiformis</name>
    <dbReference type="NCBI Taxonomy" id="36881"/>
    <lineage>
        <taxon>Eukaryota</taxon>
        <taxon>Viridiplantae</taxon>
        <taxon>Chlorophyta</taxon>
        <taxon>Pyramimonadophyceae</taxon>
        <taxon>Pyramimonadales</taxon>
        <taxon>Pyramimonadaceae</taxon>
        <taxon>Cymbomonas</taxon>
    </lineage>
</organism>
<feature type="compositionally biased region" description="Low complexity" evidence="2">
    <location>
        <begin position="480"/>
        <end position="491"/>
    </location>
</feature>
<name>A0AAE0GV37_9CHLO</name>
<evidence type="ECO:0000256" key="2">
    <source>
        <dbReference type="SAM" id="MobiDB-lite"/>
    </source>
</evidence>
<comment type="caution">
    <text evidence="3">The sequence shown here is derived from an EMBL/GenBank/DDBJ whole genome shotgun (WGS) entry which is preliminary data.</text>
</comment>
<dbReference type="AlphaFoldDB" id="A0AAE0GV37"/>
<evidence type="ECO:0000256" key="1">
    <source>
        <dbReference type="SAM" id="Coils"/>
    </source>
</evidence>
<sequence length="739" mass="81683">MNPNGSLKRGIGGIKDMKGRSVAVQYEVRLQEILAAAGAVEHSKKPDARRLSCHMALLRELLSSSAFGPMQVLMQTMTEELEKCLYTDELASSSLPSSFRGNNPASSLEKVPFFAELSEVKAKLEKTTSESQTNKEMAETSEKKAKDALRKLHGEGPDAAKATASINLLEYELDKAKSETERVKGELSKAQAQREHDMMALETEVRRWKRASDNAQDQLQVLKQQVQDQESVRRAFAQLHGSGGQQQRDSAQEEASKLEQQLLVLQNARIDEYEAALDTTCNAAQAAQLRSNFVEELGQIQQELELLREHMATQRVKAAGTPTGMGLGGAESSEGGFSLPRGGQRQLEVSSDGMNFTALDQFPGAGQVAMLPPGCTHLRWLPVRAPVEETGKSASGLDVPVPLRPDEASLLRQQGRAEGGVMEAGQQLVGPLWDGFRKACGGHTAATAPMLARQMQLRPLIRTLEELLNAKWQVEQRARTPAGGTKKGTPGSEPVASAEDAELEDPRAKMTLHQFFYEHLKEKYVLPPTVLLVAHGILSAIERCRSSHAVVMLVSRVLSCELDEATWRYTMHWRRLLASGLPLSSTRDFGVLVNVLYPAVREEELSDLCMSFATHSSEPPSPSTALEFLTGRLLAKQEPRLRKWLKILKWKDTHHRNSFRRQEFLEIGAKLFQLIKGEDVAREYDGVSSRYGGERVPIDALAYVACCLDAMSITFKPEEDGPVQTGSIFTLRIQSFETQ</sequence>
<protein>
    <submittedName>
        <fullName evidence="3">Uncharacterized protein</fullName>
    </submittedName>
</protein>
<dbReference type="EMBL" id="LGRX02002166">
    <property type="protein sequence ID" value="KAK3284745.1"/>
    <property type="molecule type" value="Genomic_DNA"/>
</dbReference>
<evidence type="ECO:0000313" key="3">
    <source>
        <dbReference type="EMBL" id="KAK3284745.1"/>
    </source>
</evidence>
<proteinExistence type="predicted"/>
<reference evidence="3 4" key="1">
    <citation type="journal article" date="2015" name="Genome Biol. Evol.">
        <title>Comparative Genomics of a Bacterivorous Green Alga Reveals Evolutionary Causalities and Consequences of Phago-Mixotrophic Mode of Nutrition.</title>
        <authorList>
            <person name="Burns J.A."/>
            <person name="Paasch A."/>
            <person name="Narechania A."/>
            <person name="Kim E."/>
        </authorList>
    </citation>
    <scope>NUCLEOTIDE SEQUENCE [LARGE SCALE GENOMIC DNA]</scope>
    <source>
        <strain evidence="3 4">PLY_AMNH</strain>
    </source>
</reference>
<feature type="region of interest" description="Disordered" evidence="2">
    <location>
        <begin position="319"/>
        <end position="345"/>
    </location>
</feature>
<accession>A0AAE0GV37</accession>
<gene>
    <name evidence="3" type="ORF">CYMTET_7620</name>
</gene>
<dbReference type="Proteomes" id="UP001190700">
    <property type="component" value="Unassembled WGS sequence"/>
</dbReference>
<feature type="region of interest" description="Disordered" evidence="2">
    <location>
        <begin position="125"/>
        <end position="144"/>
    </location>
</feature>
<feature type="coiled-coil region" evidence="1">
    <location>
        <begin position="159"/>
        <end position="268"/>
    </location>
</feature>
<keyword evidence="4" id="KW-1185">Reference proteome</keyword>
<feature type="region of interest" description="Disordered" evidence="2">
    <location>
        <begin position="475"/>
        <end position="503"/>
    </location>
</feature>
<evidence type="ECO:0000313" key="4">
    <source>
        <dbReference type="Proteomes" id="UP001190700"/>
    </source>
</evidence>